<evidence type="ECO:0000313" key="11">
    <source>
        <dbReference type="EMBL" id="CAA9996406.1"/>
    </source>
</evidence>
<dbReference type="GO" id="GO:0005886">
    <property type="term" value="C:plasma membrane"/>
    <property type="evidence" value="ECO:0007669"/>
    <property type="project" value="TreeGrafter"/>
</dbReference>
<feature type="transmembrane region" description="Helical" evidence="8">
    <location>
        <begin position="224"/>
        <end position="242"/>
    </location>
</feature>
<keyword evidence="3 8" id="KW-0812">Transmembrane</keyword>
<accession>A0A6H5G1J1</accession>
<feature type="region of interest" description="Disordered" evidence="7">
    <location>
        <begin position="141"/>
        <end position="166"/>
    </location>
</feature>
<evidence type="ECO:0000256" key="4">
    <source>
        <dbReference type="ARBA" id="ARBA00022989"/>
    </source>
</evidence>
<proteinExistence type="inferred from homology"/>
<dbReference type="Proteomes" id="UP000479000">
    <property type="component" value="Unassembled WGS sequence"/>
</dbReference>
<dbReference type="OrthoDB" id="264603at2759"/>
<dbReference type="PANTHER" id="PTHR10809">
    <property type="entry name" value="VESICLE-ASSOCIATED MEMBRANE PROTEIN-ASSOCIATED PROTEIN"/>
    <property type="match status" value="1"/>
</dbReference>
<evidence type="ECO:0000256" key="3">
    <source>
        <dbReference type="ARBA" id="ARBA00022692"/>
    </source>
</evidence>
<comment type="similarity">
    <text evidence="2">Belongs to the VAMP-associated protein (VAP) (TC 9.B.17) family.</text>
</comment>
<dbReference type="PIRSF" id="PIRSF019693">
    <property type="entry name" value="VAMP-associated"/>
    <property type="match status" value="1"/>
</dbReference>
<organism evidence="10 12">
    <name type="scientific">Nesidiocoris tenuis</name>
    <dbReference type="NCBI Taxonomy" id="355587"/>
    <lineage>
        <taxon>Eukaryota</taxon>
        <taxon>Metazoa</taxon>
        <taxon>Ecdysozoa</taxon>
        <taxon>Arthropoda</taxon>
        <taxon>Hexapoda</taxon>
        <taxon>Insecta</taxon>
        <taxon>Pterygota</taxon>
        <taxon>Neoptera</taxon>
        <taxon>Paraneoptera</taxon>
        <taxon>Hemiptera</taxon>
        <taxon>Heteroptera</taxon>
        <taxon>Panheteroptera</taxon>
        <taxon>Cimicomorpha</taxon>
        <taxon>Miridae</taxon>
        <taxon>Dicyphina</taxon>
        <taxon>Nesidiocoris</taxon>
    </lineage>
</organism>
<name>A0A6H5G1J1_9HEMI</name>
<evidence type="ECO:0000256" key="1">
    <source>
        <dbReference type="ARBA" id="ARBA00004211"/>
    </source>
</evidence>
<comment type="subcellular location">
    <subcellularLocation>
        <location evidence="1">Membrane</location>
        <topology evidence="1">Single-pass type IV membrane protein</topology>
    </subcellularLocation>
</comment>
<evidence type="ECO:0000259" key="9">
    <source>
        <dbReference type="PROSITE" id="PS50202"/>
    </source>
</evidence>
<dbReference type="InterPro" id="IPR000535">
    <property type="entry name" value="MSP_dom"/>
</dbReference>
<dbReference type="EMBL" id="CADCXU010004606">
    <property type="protein sequence ID" value="CAA9996406.1"/>
    <property type="molecule type" value="Genomic_DNA"/>
</dbReference>
<evidence type="ECO:0000313" key="10">
    <source>
        <dbReference type="EMBL" id="CAA9996398.1"/>
    </source>
</evidence>
<dbReference type="AlphaFoldDB" id="A0A6H5G1J1"/>
<dbReference type="GO" id="GO:0061817">
    <property type="term" value="P:endoplasmic reticulum-plasma membrane tethering"/>
    <property type="evidence" value="ECO:0007669"/>
    <property type="project" value="TreeGrafter"/>
</dbReference>
<keyword evidence="6" id="KW-0175">Coiled coil</keyword>
<reference evidence="10 12" key="1">
    <citation type="submission" date="2020-02" db="EMBL/GenBank/DDBJ databases">
        <authorList>
            <person name="Ferguson B K."/>
        </authorList>
    </citation>
    <scope>NUCLEOTIDE SEQUENCE [LARGE SCALE GENOMIC DNA]</scope>
</reference>
<evidence type="ECO:0000256" key="2">
    <source>
        <dbReference type="ARBA" id="ARBA00008932"/>
    </source>
</evidence>
<evidence type="ECO:0000256" key="5">
    <source>
        <dbReference type="ARBA" id="ARBA00023136"/>
    </source>
</evidence>
<dbReference type="Gene3D" id="2.60.40.10">
    <property type="entry name" value="Immunoglobulins"/>
    <property type="match status" value="1"/>
</dbReference>
<dbReference type="PROSITE" id="PS50202">
    <property type="entry name" value="MSP"/>
    <property type="match status" value="1"/>
</dbReference>
<evidence type="ECO:0000313" key="12">
    <source>
        <dbReference type="Proteomes" id="UP000479000"/>
    </source>
</evidence>
<gene>
    <name evidence="10" type="ORF">NTEN_LOCUS2931</name>
    <name evidence="11" type="ORF">NTEN_LOCUS2939</name>
</gene>
<dbReference type="InterPro" id="IPR016763">
    <property type="entry name" value="VAP"/>
</dbReference>
<dbReference type="GO" id="GO:0090158">
    <property type="term" value="P:endoplasmic reticulum membrane organization"/>
    <property type="evidence" value="ECO:0007669"/>
    <property type="project" value="TreeGrafter"/>
</dbReference>
<dbReference type="PANTHER" id="PTHR10809:SF6">
    <property type="entry name" value="AT11025P-RELATED"/>
    <property type="match status" value="1"/>
</dbReference>
<feature type="domain" description="MSP" evidence="9">
    <location>
        <begin position="7"/>
        <end position="125"/>
    </location>
</feature>
<keyword evidence="12" id="KW-1185">Reference proteome</keyword>
<dbReference type="SUPFAM" id="SSF49354">
    <property type="entry name" value="PapD-like"/>
    <property type="match status" value="1"/>
</dbReference>
<keyword evidence="5 8" id="KW-0472">Membrane</keyword>
<dbReference type="InterPro" id="IPR013783">
    <property type="entry name" value="Ig-like_fold"/>
</dbReference>
<feature type="compositionally biased region" description="Polar residues" evidence="7">
    <location>
        <begin position="153"/>
        <end position="166"/>
    </location>
</feature>
<sequence>MAKQEQILIIDPTNELKFVGPFNLISLTSMKLTNPTENHVLFKIKTTAPRRYCVRPNSGLVKPNSTVSIQVCLQPSYFDPNEKNKHKFMVQTLLWNPRGTLSQDDAWREAKPENLMDTKLKVVFEVPEGESGEVKKTTATTTEIYPPAESDSSRYVSGDSPTNDSELLSKTRKEMERILDKDNLREENQALKDELRALRNKLDSSREQWERAAGQAQTGFQTPIIVLAIVAGLVGVILGKFLL</sequence>
<protein>
    <recommendedName>
        <fullName evidence="9">MSP domain-containing protein</fullName>
    </recommendedName>
</protein>
<dbReference type="Pfam" id="PF00635">
    <property type="entry name" value="Motile_Sperm"/>
    <property type="match status" value="1"/>
</dbReference>
<evidence type="ECO:0000256" key="6">
    <source>
        <dbReference type="SAM" id="Coils"/>
    </source>
</evidence>
<evidence type="ECO:0000256" key="7">
    <source>
        <dbReference type="SAM" id="MobiDB-lite"/>
    </source>
</evidence>
<keyword evidence="4 8" id="KW-1133">Transmembrane helix</keyword>
<feature type="coiled-coil region" evidence="6">
    <location>
        <begin position="181"/>
        <end position="212"/>
    </location>
</feature>
<dbReference type="EMBL" id="CADCXU010004605">
    <property type="protein sequence ID" value="CAA9996398.1"/>
    <property type="molecule type" value="Genomic_DNA"/>
</dbReference>
<dbReference type="InterPro" id="IPR008962">
    <property type="entry name" value="PapD-like_sf"/>
</dbReference>
<dbReference type="GO" id="GO:0033149">
    <property type="term" value="F:FFAT motif binding"/>
    <property type="evidence" value="ECO:0007669"/>
    <property type="project" value="TreeGrafter"/>
</dbReference>
<dbReference type="GO" id="GO:0005789">
    <property type="term" value="C:endoplasmic reticulum membrane"/>
    <property type="evidence" value="ECO:0007669"/>
    <property type="project" value="InterPro"/>
</dbReference>
<evidence type="ECO:0000256" key="8">
    <source>
        <dbReference type="SAM" id="Phobius"/>
    </source>
</evidence>